<proteinExistence type="predicted"/>
<dbReference type="Proteomes" id="UP000651668">
    <property type="component" value="Unassembled WGS sequence"/>
</dbReference>
<dbReference type="PANTHER" id="PTHR33802:SF1">
    <property type="entry name" value="XK-RELATED PROTEIN"/>
    <property type="match status" value="1"/>
</dbReference>
<organism evidence="2 3">
    <name type="scientific">Pedobacter quisquiliarum</name>
    <dbReference type="NCBI Taxonomy" id="1834438"/>
    <lineage>
        <taxon>Bacteria</taxon>
        <taxon>Pseudomonadati</taxon>
        <taxon>Bacteroidota</taxon>
        <taxon>Sphingobacteriia</taxon>
        <taxon>Sphingobacteriales</taxon>
        <taxon>Sphingobacteriaceae</taxon>
        <taxon>Pedobacter</taxon>
    </lineage>
</organism>
<evidence type="ECO:0000256" key="1">
    <source>
        <dbReference type="SAM" id="Phobius"/>
    </source>
</evidence>
<feature type="transmembrane region" description="Helical" evidence="1">
    <location>
        <begin position="43"/>
        <end position="69"/>
    </location>
</feature>
<evidence type="ECO:0000313" key="3">
    <source>
        <dbReference type="Proteomes" id="UP000651668"/>
    </source>
</evidence>
<feature type="transmembrane region" description="Helical" evidence="1">
    <location>
        <begin position="81"/>
        <end position="101"/>
    </location>
</feature>
<feature type="transmembrane region" description="Helical" evidence="1">
    <location>
        <begin position="107"/>
        <end position="127"/>
    </location>
</feature>
<keyword evidence="3" id="KW-1185">Reference proteome</keyword>
<feature type="transmembrane region" description="Helical" evidence="1">
    <location>
        <begin position="7"/>
        <end position="23"/>
    </location>
</feature>
<protein>
    <recommendedName>
        <fullName evidence="4">Tryptophan-rich sensory protein</fullName>
    </recommendedName>
</protein>
<dbReference type="EMBL" id="BMIL01000008">
    <property type="protein sequence ID" value="GGC70752.1"/>
    <property type="molecule type" value="Genomic_DNA"/>
</dbReference>
<feature type="transmembrane region" description="Helical" evidence="1">
    <location>
        <begin position="139"/>
        <end position="161"/>
    </location>
</feature>
<accession>A0A916UEL5</accession>
<dbReference type="AlphaFoldDB" id="A0A916UEL5"/>
<keyword evidence="1" id="KW-0472">Membrane</keyword>
<keyword evidence="1" id="KW-0812">Transmembrane</keyword>
<reference evidence="2" key="1">
    <citation type="journal article" date="2014" name="Int. J. Syst. Evol. Microbiol.">
        <title>Complete genome sequence of Corynebacterium casei LMG S-19264T (=DSM 44701T), isolated from a smear-ripened cheese.</title>
        <authorList>
            <consortium name="US DOE Joint Genome Institute (JGI-PGF)"/>
            <person name="Walter F."/>
            <person name="Albersmeier A."/>
            <person name="Kalinowski J."/>
            <person name="Ruckert C."/>
        </authorList>
    </citation>
    <scope>NUCLEOTIDE SEQUENCE</scope>
    <source>
        <strain evidence="2">CGMCC 1.15343</strain>
    </source>
</reference>
<evidence type="ECO:0000313" key="2">
    <source>
        <dbReference type="EMBL" id="GGC70752.1"/>
    </source>
</evidence>
<name>A0A916UEL5_9SPHI</name>
<feature type="transmembrane region" description="Helical" evidence="1">
    <location>
        <begin position="181"/>
        <end position="199"/>
    </location>
</feature>
<feature type="transmembrane region" description="Helical" evidence="1">
    <location>
        <begin position="228"/>
        <end position="245"/>
    </location>
</feature>
<sequence length="258" mass="28952">MKKTLQILNLITFIAAVAINYFYNTGSNAPNTVGEISDKYENLLTPAGYAFSIWGLIYLMLGLFAVFQARSLFNSKYEDKFVLDIGPWFILSNFVNAGWIIAFTNDLIGLSVILMLVFFISLLKIVVNLNMERWNAPKSIIFFIWWPFSVYFGWLNVALIANLSVYFRSIGWDGAPLSQSIWAVLILVIAGVIFTSMVWTRSMREYALAGSWGIVAIGVNNWESTPIVAYTAFGVAAIVILNVLIQGYKKQVAENYAS</sequence>
<gene>
    <name evidence="2" type="ORF">GCM10011387_25240</name>
</gene>
<dbReference type="PANTHER" id="PTHR33802">
    <property type="entry name" value="SI:CH211-161H7.5-RELATED"/>
    <property type="match status" value="1"/>
</dbReference>
<reference evidence="2" key="2">
    <citation type="submission" date="2020-09" db="EMBL/GenBank/DDBJ databases">
        <authorList>
            <person name="Sun Q."/>
            <person name="Zhou Y."/>
        </authorList>
    </citation>
    <scope>NUCLEOTIDE SEQUENCE</scope>
    <source>
        <strain evidence="2">CGMCC 1.15343</strain>
    </source>
</reference>
<keyword evidence="1" id="KW-1133">Transmembrane helix</keyword>
<comment type="caution">
    <text evidence="2">The sequence shown here is derived from an EMBL/GenBank/DDBJ whole genome shotgun (WGS) entry which is preliminary data.</text>
</comment>
<dbReference type="RefSeq" id="WP_188627276.1">
    <property type="nucleotide sequence ID" value="NZ_BMIL01000008.1"/>
</dbReference>
<evidence type="ECO:0008006" key="4">
    <source>
        <dbReference type="Google" id="ProtNLM"/>
    </source>
</evidence>